<feature type="compositionally biased region" description="Acidic residues" evidence="1">
    <location>
        <begin position="58"/>
        <end position="91"/>
    </location>
</feature>
<dbReference type="AlphaFoldDB" id="A0ABD3DSA0"/>
<organism evidence="2 3">
    <name type="scientific">Castilleja foliolosa</name>
    <dbReference type="NCBI Taxonomy" id="1961234"/>
    <lineage>
        <taxon>Eukaryota</taxon>
        <taxon>Viridiplantae</taxon>
        <taxon>Streptophyta</taxon>
        <taxon>Embryophyta</taxon>
        <taxon>Tracheophyta</taxon>
        <taxon>Spermatophyta</taxon>
        <taxon>Magnoliopsida</taxon>
        <taxon>eudicotyledons</taxon>
        <taxon>Gunneridae</taxon>
        <taxon>Pentapetalae</taxon>
        <taxon>asterids</taxon>
        <taxon>lamiids</taxon>
        <taxon>Lamiales</taxon>
        <taxon>Orobanchaceae</taxon>
        <taxon>Pedicularideae</taxon>
        <taxon>Castillejinae</taxon>
        <taxon>Castilleja</taxon>
    </lineage>
</organism>
<evidence type="ECO:0000313" key="3">
    <source>
        <dbReference type="Proteomes" id="UP001632038"/>
    </source>
</evidence>
<feature type="region of interest" description="Disordered" evidence="1">
    <location>
        <begin position="46"/>
        <end position="91"/>
    </location>
</feature>
<name>A0ABD3DSA0_9LAMI</name>
<protein>
    <submittedName>
        <fullName evidence="2">Uncharacterized protein</fullName>
    </submittedName>
</protein>
<keyword evidence="3" id="KW-1185">Reference proteome</keyword>
<sequence length="91" mass="10377">MKARSEVAFIESMPEKSFQEDNVDGRSPIDVSIEVEDENTDELENVAEHDNNATVIAEEVEEEQNMDEDEDEDEVEDDESDDDDDDSDYDA</sequence>
<accession>A0ABD3DSA0</accession>
<gene>
    <name evidence="2" type="ORF">CASFOL_014535</name>
</gene>
<evidence type="ECO:0000256" key="1">
    <source>
        <dbReference type="SAM" id="MobiDB-lite"/>
    </source>
</evidence>
<evidence type="ECO:0000313" key="2">
    <source>
        <dbReference type="EMBL" id="KAL3643720.1"/>
    </source>
</evidence>
<reference evidence="3" key="1">
    <citation type="journal article" date="2024" name="IScience">
        <title>Strigolactones Initiate the Formation of Haustorium-like Structures in Castilleja.</title>
        <authorList>
            <person name="Buerger M."/>
            <person name="Peterson D."/>
            <person name="Chory J."/>
        </authorList>
    </citation>
    <scope>NUCLEOTIDE SEQUENCE [LARGE SCALE GENOMIC DNA]</scope>
</reference>
<dbReference type="EMBL" id="JAVIJP010000016">
    <property type="protein sequence ID" value="KAL3643720.1"/>
    <property type="molecule type" value="Genomic_DNA"/>
</dbReference>
<dbReference type="Proteomes" id="UP001632038">
    <property type="component" value="Unassembled WGS sequence"/>
</dbReference>
<comment type="caution">
    <text evidence="2">The sequence shown here is derived from an EMBL/GenBank/DDBJ whole genome shotgun (WGS) entry which is preliminary data.</text>
</comment>
<proteinExistence type="predicted"/>